<feature type="signal peptide" evidence="5">
    <location>
        <begin position="1"/>
        <end position="19"/>
    </location>
</feature>
<evidence type="ECO:0008006" key="8">
    <source>
        <dbReference type="Google" id="ProtNLM"/>
    </source>
</evidence>
<evidence type="ECO:0000256" key="3">
    <source>
        <dbReference type="ARBA" id="ARBA00022475"/>
    </source>
</evidence>
<keyword evidence="5" id="KW-0732">Signal</keyword>
<dbReference type="GO" id="GO:0005886">
    <property type="term" value="C:plasma membrane"/>
    <property type="evidence" value="ECO:0007669"/>
    <property type="project" value="UniProtKB-SubCell"/>
</dbReference>
<feature type="chain" id="PRO_5019499657" description="SMP-30/Gluconolactonase/LRE-like region domain-containing protein" evidence="5">
    <location>
        <begin position="20"/>
        <end position="306"/>
    </location>
</feature>
<dbReference type="EMBL" id="RWIS01000014">
    <property type="protein sequence ID" value="RSK25001.1"/>
    <property type="molecule type" value="Genomic_DNA"/>
</dbReference>
<protein>
    <recommendedName>
        <fullName evidence="8">SMP-30/Gluconolactonase/LRE-like region domain-containing protein</fullName>
    </recommendedName>
</protein>
<sequence length="306" mass="32139">MTKPLFCALLLSFGCDGPAAQTPAAARFASSAEASSAAPAASPTRSSPYAFNRAAATYNLPPELAEISGIALAGPDRLAGVEDESGTLYFYNLRTQRIDSTVKFGPKGDYEDVARQGDAWLILRSDGTLFRRTATETTTHATGLTAANEPEGLTYDAASGQLLVACKSEAGAGLDDTKRAVYRLNPQTYQIEPKPAYVLDVPAILAADLGQQKGKKGPKVSQFAPSAVAIQPGTGHVFVLSARGNGLVELDKQGKVVAVQTLPPKLFPQPEGLTFARNGDLFISSEAGKKDGQGLVYRFTATAALN</sequence>
<dbReference type="RefSeq" id="WP_125433142.1">
    <property type="nucleotide sequence ID" value="NZ_RWIS01000014.1"/>
</dbReference>
<reference evidence="6 7" key="1">
    <citation type="submission" date="2018-12" db="EMBL/GenBank/DDBJ databases">
        <authorList>
            <person name="Feng G."/>
            <person name="Zhu H."/>
        </authorList>
    </citation>
    <scope>NUCLEOTIDE SEQUENCE [LARGE SCALE GENOMIC DNA]</scope>
    <source>
        <strain evidence="6 7">9PBR-2</strain>
    </source>
</reference>
<evidence type="ECO:0000256" key="1">
    <source>
        <dbReference type="ARBA" id="ARBA00004236"/>
    </source>
</evidence>
<evidence type="ECO:0000313" key="7">
    <source>
        <dbReference type="Proteomes" id="UP000280066"/>
    </source>
</evidence>
<dbReference type="InterPro" id="IPR011042">
    <property type="entry name" value="6-blade_b-propeller_TolB-like"/>
</dbReference>
<dbReference type="Gene3D" id="2.120.10.30">
    <property type="entry name" value="TolB, C-terminal domain"/>
    <property type="match status" value="1"/>
</dbReference>
<accession>A0A428IZY9</accession>
<dbReference type="Proteomes" id="UP000280066">
    <property type="component" value="Unassembled WGS sequence"/>
</dbReference>
<dbReference type="OrthoDB" id="5292493at2"/>
<comment type="caution">
    <text evidence="6">The sequence shown here is derived from an EMBL/GenBank/DDBJ whole genome shotgun (WGS) entry which is preliminary data.</text>
</comment>
<dbReference type="PROSITE" id="PS51257">
    <property type="entry name" value="PROKAR_LIPOPROTEIN"/>
    <property type="match status" value="1"/>
</dbReference>
<evidence type="ECO:0000256" key="5">
    <source>
        <dbReference type="SAM" id="SignalP"/>
    </source>
</evidence>
<keyword evidence="4" id="KW-0472">Membrane</keyword>
<dbReference type="InterPro" id="IPR009722">
    <property type="entry name" value="YjiK/CarP"/>
</dbReference>
<keyword evidence="7" id="KW-1185">Reference proteome</keyword>
<comment type="similarity">
    <text evidence="2">Belongs to the YjiK family.</text>
</comment>
<gene>
    <name evidence="6" type="ORF">EI290_18430</name>
</gene>
<keyword evidence="3" id="KW-1003">Cell membrane</keyword>
<proteinExistence type="inferred from homology"/>
<dbReference type="SUPFAM" id="SSF101898">
    <property type="entry name" value="NHL repeat"/>
    <property type="match status" value="1"/>
</dbReference>
<comment type="subcellular location">
    <subcellularLocation>
        <location evidence="1">Cell membrane</location>
    </subcellularLocation>
</comment>
<evidence type="ECO:0000313" key="6">
    <source>
        <dbReference type="EMBL" id="RSK25001.1"/>
    </source>
</evidence>
<organism evidence="6 7">
    <name type="scientific">Hymenobacter metallilatus</name>
    <dbReference type="NCBI Taxonomy" id="2493666"/>
    <lineage>
        <taxon>Bacteria</taxon>
        <taxon>Pseudomonadati</taxon>
        <taxon>Bacteroidota</taxon>
        <taxon>Cytophagia</taxon>
        <taxon>Cytophagales</taxon>
        <taxon>Hymenobacteraceae</taxon>
        <taxon>Hymenobacter</taxon>
    </lineage>
</organism>
<dbReference type="Pfam" id="PF06977">
    <property type="entry name" value="SdiA-regulated"/>
    <property type="match status" value="1"/>
</dbReference>
<dbReference type="AlphaFoldDB" id="A0A428IZY9"/>
<evidence type="ECO:0000256" key="4">
    <source>
        <dbReference type="ARBA" id="ARBA00023136"/>
    </source>
</evidence>
<evidence type="ECO:0000256" key="2">
    <source>
        <dbReference type="ARBA" id="ARBA00009852"/>
    </source>
</evidence>
<name>A0A428IZY9_9BACT</name>